<evidence type="ECO:0000313" key="1">
    <source>
        <dbReference type="EMBL" id="HIV22444.1"/>
    </source>
</evidence>
<dbReference type="EMBL" id="DVOS01000007">
    <property type="protein sequence ID" value="HIV22444.1"/>
    <property type="molecule type" value="Genomic_DNA"/>
</dbReference>
<reference evidence="1" key="1">
    <citation type="submission" date="2020-10" db="EMBL/GenBank/DDBJ databases">
        <authorList>
            <person name="Gilroy R."/>
        </authorList>
    </citation>
    <scope>NUCLEOTIDE SEQUENCE</scope>
    <source>
        <strain evidence="1">ChiBcec6-7307</strain>
    </source>
</reference>
<dbReference type="AlphaFoldDB" id="A0A9D1NYG5"/>
<name>A0A9D1NYG5_9FIRM</name>
<sequence length="157" mass="17272">MDYLNLVPVTGVIVNVERGEDCCSQMLTLHTAGGIVNFIVDTDTAVLENRQLRAGMRVAAFYDSTVAVPLIFPPRYQAAVVTSVGRNQQIMLAYFDENLLSQNGDLQLNVGRNTVIRTLNGQSYSCSVGDHILLVYYTAATRSIPPQTTPERIVVFC</sequence>
<proteinExistence type="predicted"/>
<evidence type="ECO:0000313" key="2">
    <source>
        <dbReference type="Proteomes" id="UP000886889"/>
    </source>
</evidence>
<gene>
    <name evidence="1" type="ORF">IAC80_00755</name>
</gene>
<protein>
    <submittedName>
        <fullName evidence="1">Uncharacterized protein</fullName>
    </submittedName>
</protein>
<accession>A0A9D1NYG5</accession>
<dbReference type="Proteomes" id="UP000886889">
    <property type="component" value="Unassembled WGS sequence"/>
</dbReference>
<organism evidence="1 2">
    <name type="scientific">Candidatus Merdiplasma excrementigallinarum</name>
    <dbReference type="NCBI Taxonomy" id="2840864"/>
    <lineage>
        <taxon>Bacteria</taxon>
        <taxon>Bacillati</taxon>
        <taxon>Bacillota</taxon>
        <taxon>Clostridia</taxon>
        <taxon>Lachnospirales</taxon>
        <taxon>Lachnospiraceae</taxon>
        <taxon>Lachnospiraceae incertae sedis</taxon>
        <taxon>Candidatus Merdiplasma</taxon>
    </lineage>
</organism>
<reference evidence="1" key="2">
    <citation type="journal article" date="2021" name="PeerJ">
        <title>Extensive microbial diversity within the chicken gut microbiome revealed by metagenomics and culture.</title>
        <authorList>
            <person name="Gilroy R."/>
            <person name="Ravi A."/>
            <person name="Getino M."/>
            <person name="Pursley I."/>
            <person name="Horton D.L."/>
            <person name="Alikhan N.F."/>
            <person name="Baker D."/>
            <person name="Gharbi K."/>
            <person name="Hall N."/>
            <person name="Watson M."/>
            <person name="Adriaenssens E.M."/>
            <person name="Foster-Nyarko E."/>
            <person name="Jarju S."/>
            <person name="Secka A."/>
            <person name="Antonio M."/>
            <person name="Oren A."/>
            <person name="Chaudhuri R.R."/>
            <person name="La Ragione R."/>
            <person name="Hildebrand F."/>
            <person name="Pallen M.J."/>
        </authorList>
    </citation>
    <scope>NUCLEOTIDE SEQUENCE</scope>
    <source>
        <strain evidence="1">ChiBcec6-7307</strain>
    </source>
</reference>
<comment type="caution">
    <text evidence="1">The sequence shown here is derived from an EMBL/GenBank/DDBJ whole genome shotgun (WGS) entry which is preliminary data.</text>
</comment>